<dbReference type="InterPro" id="IPR051453">
    <property type="entry name" value="MBL_Glyoxalase_II"/>
</dbReference>
<dbReference type="Gene3D" id="3.60.15.10">
    <property type="entry name" value="Ribonuclease Z/Hydroxyacylglutathione hydrolase-like"/>
    <property type="match status" value="1"/>
</dbReference>
<feature type="domain" description="Metallo-beta-lactamase" evidence="5">
    <location>
        <begin position="12"/>
        <end position="189"/>
    </location>
</feature>
<dbReference type="Pfam" id="PF00753">
    <property type="entry name" value="Lactamase_B"/>
    <property type="match status" value="1"/>
</dbReference>
<dbReference type="PANTHER" id="PTHR46233:SF3">
    <property type="entry name" value="HYDROXYACYLGLUTATHIONE HYDROLASE GLOC"/>
    <property type="match status" value="1"/>
</dbReference>
<evidence type="ECO:0000259" key="5">
    <source>
        <dbReference type="SMART" id="SM00849"/>
    </source>
</evidence>
<evidence type="ECO:0000256" key="4">
    <source>
        <dbReference type="ARBA" id="ARBA00022833"/>
    </source>
</evidence>
<dbReference type="SUPFAM" id="SSF56281">
    <property type="entry name" value="Metallo-hydrolase/oxidoreductase"/>
    <property type="match status" value="1"/>
</dbReference>
<dbReference type="Proteomes" id="UP000824111">
    <property type="component" value="Unassembled WGS sequence"/>
</dbReference>
<organism evidence="6 7">
    <name type="scientific">Candidatus Avimonoglobus intestinipullorum</name>
    <dbReference type="NCBI Taxonomy" id="2840699"/>
    <lineage>
        <taxon>Bacteria</taxon>
        <taxon>Bacillati</taxon>
        <taxon>Bacillota</taxon>
        <taxon>Clostridia</taxon>
        <taxon>Eubacteriales</taxon>
        <taxon>Candidatus Avimonoglobus</taxon>
    </lineage>
</organism>
<name>A0A9D1LWB1_9FIRM</name>
<accession>A0A9D1LWB1</accession>
<evidence type="ECO:0000256" key="3">
    <source>
        <dbReference type="ARBA" id="ARBA00022801"/>
    </source>
</evidence>
<keyword evidence="3" id="KW-0378">Hydrolase</keyword>
<dbReference type="GO" id="GO:0016787">
    <property type="term" value="F:hydrolase activity"/>
    <property type="evidence" value="ECO:0007669"/>
    <property type="project" value="UniProtKB-KW"/>
</dbReference>
<dbReference type="SMART" id="SM00849">
    <property type="entry name" value="Lactamase_B"/>
    <property type="match status" value="1"/>
</dbReference>
<dbReference type="InterPro" id="IPR001279">
    <property type="entry name" value="Metallo-B-lactamas"/>
</dbReference>
<evidence type="ECO:0000256" key="2">
    <source>
        <dbReference type="ARBA" id="ARBA00022723"/>
    </source>
</evidence>
<evidence type="ECO:0000313" key="7">
    <source>
        <dbReference type="Proteomes" id="UP000824111"/>
    </source>
</evidence>
<protein>
    <submittedName>
        <fullName evidence="6">MBL fold metallo-hydrolase</fullName>
    </submittedName>
</protein>
<dbReference type="AlphaFoldDB" id="A0A9D1LWB1"/>
<reference evidence="6" key="1">
    <citation type="submission" date="2020-10" db="EMBL/GenBank/DDBJ databases">
        <authorList>
            <person name="Gilroy R."/>
        </authorList>
    </citation>
    <scope>NUCLEOTIDE SEQUENCE</scope>
    <source>
        <strain evidence="6">ChiSjej4B22-9803</strain>
    </source>
</reference>
<gene>
    <name evidence="6" type="ORF">IAB04_07350</name>
</gene>
<proteinExistence type="predicted"/>
<dbReference type="EMBL" id="DVND01000186">
    <property type="protein sequence ID" value="HIU49166.1"/>
    <property type="molecule type" value="Genomic_DNA"/>
</dbReference>
<keyword evidence="4" id="KW-0862">Zinc</keyword>
<evidence type="ECO:0000256" key="1">
    <source>
        <dbReference type="ARBA" id="ARBA00001947"/>
    </source>
</evidence>
<reference evidence="6" key="2">
    <citation type="journal article" date="2021" name="PeerJ">
        <title>Extensive microbial diversity within the chicken gut microbiome revealed by metagenomics and culture.</title>
        <authorList>
            <person name="Gilroy R."/>
            <person name="Ravi A."/>
            <person name="Getino M."/>
            <person name="Pursley I."/>
            <person name="Horton D.L."/>
            <person name="Alikhan N.F."/>
            <person name="Baker D."/>
            <person name="Gharbi K."/>
            <person name="Hall N."/>
            <person name="Watson M."/>
            <person name="Adriaenssens E.M."/>
            <person name="Foster-Nyarko E."/>
            <person name="Jarju S."/>
            <person name="Secka A."/>
            <person name="Antonio M."/>
            <person name="Oren A."/>
            <person name="Chaudhuri R.R."/>
            <person name="La Ragione R."/>
            <person name="Hildebrand F."/>
            <person name="Pallen M.J."/>
        </authorList>
    </citation>
    <scope>NUCLEOTIDE SEQUENCE</scope>
    <source>
        <strain evidence="6">ChiSjej4B22-9803</strain>
    </source>
</reference>
<dbReference type="CDD" id="cd06262">
    <property type="entry name" value="metallo-hydrolase-like_MBL-fold"/>
    <property type="match status" value="1"/>
</dbReference>
<dbReference type="InterPro" id="IPR036866">
    <property type="entry name" value="RibonucZ/Hydroxyglut_hydro"/>
</dbReference>
<comment type="caution">
    <text evidence="6">The sequence shown here is derived from an EMBL/GenBank/DDBJ whole genome shotgun (WGS) entry which is preliminary data.</text>
</comment>
<comment type="cofactor">
    <cofactor evidence="1">
        <name>Zn(2+)</name>
        <dbReference type="ChEBI" id="CHEBI:29105"/>
    </cofactor>
</comment>
<keyword evidence="2" id="KW-0479">Metal-binding</keyword>
<dbReference type="PANTHER" id="PTHR46233">
    <property type="entry name" value="HYDROXYACYLGLUTATHIONE HYDROLASE GLOC"/>
    <property type="match status" value="1"/>
</dbReference>
<sequence length="207" mass="23063">MQVERIINFEMNQNCFLVFDEHEKIGIVIDPGCEGAKIKSRADALGVQVRYILLTHCHYDHIGGLRELRELTGAKVCSSLNCSINIQNKRTNASYGFGDALEEDPSDVLLADGDVLEVGALRFLCIATPGHTNGGMCYLAEGRLFSGDTLFLRNVGRWDLPTGNEEQLRDSIVKKLYTLEDETLVHPGHGNDTQIGYEKKFNLYVKA</sequence>
<evidence type="ECO:0000313" key="6">
    <source>
        <dbReference type="EMBL" id="HIU49166.1"/>
    </source>
</evidence>
<dbReference type="GO" id="GO:0046872">
    <property type="term" value="F:metal ion binding"/>
    <property type="evidence" value="ECO:0007669"/>
    <property type="project" value="UniProtKB-KW"/>
</dbReference>